<keyword evidence="2" id="KW-1185">Reference proteome</keyword>
<protein>
    <submittedName>
        <fullName evidence="1">Capsular polysaccharide biosynthesis protein</fullName>
    </submittedName>
</protein>
<sequence>MASGIVERGAVVSVIGFCSRGLRRIAFLDALTEARCEFFALRPRKGTTHIAGWGHKPTAARARRLAAQTGLPYVSLEDGFLRSFGLGVNGAPLHSLVVDHAGIYYDASAPSDLETLIAQADFDDATLDRARAAMDLLRQHRLSKYNAAPDRNITWEDARPRVLVVDQTFGDASVSLGGADATDFTRMLDAAIAENPDAEVVVKVHPDVIAGKKRGYLLVAAKNRRCRLWSEDINPWALLDAVEKVYVVTSQMGFDALLAGKAVHCFGMPFYAGWGLTQDAQTCSRRGQPRSLVQLFAAAYLRYCRYINPYTGERCSLEDTIDLIAEQKRQAQRLRGPWLALGFSPWKRGFVPDFLARPARLRFADKTPAGVSRAQPGARVAVWASSLPASVASACDRRDLELWRIEDGFLRSVGLGSDLVRPLSLVLDRQGIYYDASRPSDLETILRNTEFSPALRARAGRLRERLVAGQLSKYNVGTANSGAPPVLSAAHLNILVPGQVESDASIAFGSPWLKTNRQLLAEVRRANPDAHIIYKPHPDVLAGGRVGALAEDAGDLFDQLVTDVPMPELLAQVDEVHTLSSLSGFEALLRGVRVVTYGLPFYAGWGLTEDRLLDRGEPGEKGAPDALHELAAVRRCLKTRGRSLAVDELVAATLILYPTYVDPQSGDIVDVETAVQILQLQRDKPAGGGLRRRFYRAVRNQFFRK</sequence>
<dbReference type="Proteomes" id="UP000306791">
    <property type="component" value="Unassembled WGS sequence"/>
</dbReference>
<evidence type="ECO:0000313" key="2">
    <source>
        <dbReference type="Proteomes" id="UP000306791"/>
    </source>
</evidence>
<proteinExistence type="predicted"/>
<dbReference type="CDD" id="cd16439">
    <property type="entry name" value="beta_Kdo_transferase_KpsC_2"/>
    <property type="match status" value="1"/>
</dbReference>
<dbReference type="Pfam" id="PF05159">
    <property type="entry name" value="Capsule_synth"/>
    <property type="match status" value="2"/>
</dbReference>
<name>A0ABY2ULV8_9GAMM</name>
<reference evidence="1 2" key="1">
    <citation type="submission" date="2019-05" db="EMBL/GenBank/DDBJ databases">
        <title>Microbulbifer harenosus sp. nov., an alginate-degrading bacterium isolated from coastal sand.</title>
        <authorList>
            <person name="Huang H."/>
            <person name="Mo K."/>
            <person name="Bao S."/>
        </authorList>
    </citation>
    <scope>NUCLEOTIDE SEQUENCE [LARGE SCALE GENOMIC DNA]</scope>
    <source>
        <strain evidence="1 2">HB161719</strain>
    </source>
</reference>
<dbReference type="CDD" id="cd16440">
    <property type="entry name" value="beta_Kdo_transferase_KpsC_1"/>
    <property type="match status" value="1"/>
</dbReference>
<gene>
    <name evidence="1" type="ORF">FDY93_01230</name>
</gene>
<comment type="caution">
    <text evidence="1">The sequence shown here is derived from an EMBL/GenBank/DDBJ whole genome shotgun (WGS) entry which is preliminary data.</text>
</comment>
<evidence type="ECO:0000313" key="1">
    <source>
        <dbReference type="EMBL" id="TLM79526.1"/>
    </source>
</evidence>
<dbReference type="EMBL" id="VANI01000002">
    <property type="protein sequence ID" value="TLM79526.1"/>
    <property type="molecule type" value="Genomic_DNA"/>
</dbReference>
<accession>A0ABY2ULV8</accession>
<organism evidence="1 2">
    <name type="scientific">Microbulbifer harenosus</name>
    <dbReference type="NCBI Taxonomy" id="2576840"/>
    <lineage>
        <taxon>Bacteria</taxon>
        <taxon>Pseudomonadati</taxon>
        <taxon>Pseudomonadota</taxon>
        <taxon>Gammaproteobacteria</taxon>
        <taxon>Cellvibrionales</taxon>
        <taxon>Microbulbiferaceae</taxon>
        <taxon>Microbulbifer</taxon>
    </lineage>
</organism>
<dbReference type="InterPro" id="IPR007833">
    <property type="entry name" value="Capsule_polysaccharide_synth"/>
</dbReference>